<proteinExistence type="inferred from homology"/>
<keyword evidence="1" id="KW-0712">Selenocysteine</keyword>
<dbReference type="AlphaFoldDB" id="A0A7M7HMF2"/>
<comment type="function">
    <text evidence="1">Responsible for the deiodination of T4 (3,5,3',5'-tetraiodothyronine).</text>
</comment>
<sequence>MGRVLRAIRPLVSHLLNKKACVIGGTLATLVSDYRTQVDFVAVYLAEAHAEGAWEMGHNISYIKDHTSLQERIEAAKDLLKVDATSHNCLTDDVTDTSKFRLVVDKMDSLFTRMFRVHPDRVIFIRDGKMVYIGNSILGQIQNPTYLMTHEARDWLEANVGSAAAANQ</sequence>
<dbReference type="Gene3D" id="3.40.30.10">
    <property type="entry name" value="Glutaredoxin"/>
    <property type="match status" value="1"/>
</dbReference>
<dbReference type="PANTHER" id="PTHR11781">
    <property type="entry name" value="IODOTHYRONINE DEIODINASE"/>
    <property type="match status" value="1"/>
</dbReference>
<accession>A0A7M7HMF2</accession>
<dbReference type="EnsemblMetazoa" id="XM_011674622">
    <property type="protein sequence ID" value="XP_011672924"/>
    <property type="gene ID" value="LOC105442478"/>
</dbReference>
<dbReference type="GeneID" id="105442478"/>
<dbReference type="GO" id="GO:0004800">
    <property type="term" value="F:thyroxine 5'-deiodinase activity"/>
    <property type="evidence" value="ECO:0000318"/>
    <property type="project" value="GO_Central"/>
</dbReference>
<dbReference type="GO" id="GO:0042446">
    <property type="term" value="P:hormone biosynthetic process"/>
    <property type="evidence" value="ECO:0007669"/>
    <property type="project" value="UniProtKB-KW"/>
</dbReference>
<evidence type="ECO:0000313" key="2">
    <source>
        <dbReference type="EnsemblMetazoa" id="XP_011672924"/>
    </source>
</evidence>
<protein>
    <recommendedName>
        <fullName evidence="1">Iodothyronine deiodinase</fullName>
    </recommendedName>
</protein>
<dbReference type="PANTHER" id="PTHR11781:SF22">
    <property type="entry name" value="TYPE I IODOTHYRONINE DEIODINASE"/>
    <property type="match status" value="1"/>
</dbReference>
<name>A0A7M7HMF2_STRPU</name>
<dbReference type="GO" id="GO:0042403">
    <property type="term" value="P:thyroid hormone metabolic process"/>
    <property type="evidence" value="ECO:0000318"/>
    <property type="project" value="GO_Central"/>
</dbReference>
<dbReference type="OrthoDB" id="10069902at2759"/>
<reference evidence="3" key="1">
    <citation type="submission" date="2015-02" db="EMBL/GenBank/DDBJ databases">
        <title>Genome sequencing for Strongylocentrotus purpuratus.</title>
        <authorList>
            <person name="Murali S."/>
            <person name="Liu Y."/>
            <person name="Vee V."/>
            <person name="English A."/>
            <person name="Wang M."/>
            <person name="Skinner E."/>
            <person name="Han Y."/>
            <person name="Muzny D.M."/>
            <person name="Worley K.C."/>
            <person name="Gibbs R.A."/>
        </authorList>
    </citation>
    <scope>NUCLEOTIDE SEQUENCE</scope>
</reference>
<dbReference type="RefSeq" id="XP_011672924.1">
    <property type="nucleotide sequence ID" value="XM_011674622.1"/>
</dbReference>
<organism evidence="2 3">
    <name type="scientific">Strongylocentrotus purpuratus</name>
    <name type="common">Purple sea urchin</name>
    <dbReference type="NCBI Taxonomy" id="7668"/>
    <lineage>
        <taxon>Eukaryota</taxon>
        <taxon>Metazoa</taxon>
        <taxon>Echinodermata</taxon>
        <taxon>Eleutherozoa</taxon>
        <taxon>Echinozoa</taxon>
        <taxon>Echinoidea</taxon>
        <taxon>Euechinoidea</taxon>
        <taxon>Echinacea</taxon>
        <taxon>Camarodonta</taxon>
        <taxon>Echinidea</taxon>
        <taxon>Strongylocentrotidae</taxon>
        <taxon>Strongylocentrotus</taxon>
    </lineage>
</organism>
<keyword evidence="1" id="KW-0893">Thyroid hormones biosynthesis</keyword>
<keyword evidence="3" id="KW-1185">Reference proteome</keyword>
<dbReference type="Pfam" id="PF00837">
    <property type="entry name" value="T4_deiodinase"/>
    <property type="match status" value="1"/>
</dbReference>
<comment type="similarity">
    <text evidence="1">Belongs to the iodothyronine deiodinase family.</text>
</comment>
<reference evidence="2" key="2">
    <citation type="submission" date="2021-01" db="UniProtKB">
        <authorList>
            <consortium name="EnsemblMetazoa"/>
        </authorList>
    </citation>
    <scope>IDENTIFICATION</scope>
</reference>
<dbReference type="InParanoid" id="A0A7M7HMF2"/>
<dbReference type="InterPro" id="IPR000643">
    <property type="entry name" value="Iodothyronine_deiodinase"/>
</dbReference>
<keyword evidence="1" id="KW-0560">Oxidoreductase</keyword>
<dbReference type="KEGG" id="spu:105442478"/>
<evidence type="ECO:0000313" key="3">
    <source>
        <dbReference type="Proteomes" id="UP000007110"/>
    </source>
</evidence>
<dbReference type="FunFam" id="3.40.30.10:FF:000643">
    <property type="entry name" value="Iodothyronine deiodinase"/>
    <property type="match status" value="1"/>
</dbReference>
<dbReference type="Proteomes" id="UP000007110">
    <property type="component" value="Unassembled WGS sequence"/>
</dbReference>
<evidence type="ECO:0000256" key="1">
    <source>
        <dbReference type="RuleBase" id="RU000676"/>
    </source>
</evidence>